<dbReference type="SMART" id="SM00220">
    <property type="entry name" value="S_TKc"/>
    <property type="match status" value="1"/>
</dbReference>
<evidence type="ECO:0000256" key="2">
    <source>
        <dbReference type="ARBA" id="ARBA00022679"/>
    </source>
</evidence>
<dbReference type="OrthoDB" id="5979581at2759"/>
<dbReference type="STRING" id="857340.A0A086SUB7"/>
<gene>
    <name evidence="8" type="ORF">ACRE_085950</name>
</gene>
<keyword evidence="5 6" id="KW-0067">ATP-binding</keyword>
<dbReference type="HOGENOM" id="CLU_000288_81_2_1"/>
<dbReference type="InterPro" id="IPR011009">
    <property type="entry name" value="Kinase-like_dom_sf"/>
</dbReference>
<dbReference type="GO" id="GO:0043484">
    <property type="term" value="P:regulation of RNA splicing"/>
    <property type="evidence" value="ECO:0007669"/>
    <property type="project" value="TreeGrafter"/>
</dbReference>
<dbReference type="Gene3D" id="3.30.200.20">
    <property type="entry name" value="Phosphorylase Kinase, domain 1"/>
    <property type="match status" value="1"/>
</dbReference>
<name>A0A086SUB7_HAPC1</name>
<comment type="caution">
    <text evidence="8">The sequence shown here is derived from an EMBL/GenBank/DDBJ whole genome shotgun (WGS) entry which is preliminary data.</text>
</comment>
<protein>
    <submittedName>
        <fullName evidence="8">Serine/threonine-protein kinase-like protein</fullName>
    </submittedName>
</protein>
<sequence length="423" mass="48251">MTISTHRPMYEHIDDVERLDYYRPGGYHPIQISDRFQNRYLTVHKLGYGSFSTIWLARDERLARYVAIKVATADHGSREVEFLSQLSASTVKAGEFSGNLIPLVLDRFNINGPNGTHACLVTPPARCSLSDAADAAYYSPFRLHVARSISAQLAMAVAYIHKLGYVHGDLHMGNVLLQLPSIDSLSIEQLYDEFDSPEREPVVRADKQSLTSPSVPPYVYSPIWLGKPSDEISIPEAKILVADFGTAFCPTKELRVESYTPLQNRPPEVRFEPTAPLSYPSDIWSLGCMIWAVLGARPFLDNWLFGPDDATTDQVDALGPMPDEWWERWEARSKNFIGNGKPKEAREVWTFDQRFEDAIQEPRRRRGREVMGEDEREALFEMIKGMLVFRPSDRLSARQVLESEWMRKWALPKAKESWGREVL</sequence>
<dbReference type="InterPro" id="IPR051175">
    <property type="entry name" value="CLK_kinases"/>
</dbReference>
<feature type="binding site" evidence="6">
    <location>
        <position position="69"/>
    </location>
    <ligand>
        <name>ATP</name>
        <dbReference type="ChEBI" id="CHEBI:30616"/>
    </ligand>
</feature>
<keyword evidence="9" id="KW-1185">Reference proteome</keyword>
<evidence type="ECO:0000313" key="8">
    <source>
        <dbReference type="EMBL" id="KFH40699.1"/>
    </source>
</evidence>
<proteinExistence type="predicted"/>
<dbReference type="EMBL" id="JPKY01000175">
    <property type="protein sequence ID" value="KFH40699.1"/>
    <property type="molecule type" value="Genomic_DNA"/>
</dbReference>
<evidence type="ECO:0000256" key="4">
    <source>
        <dbReference type="ARBA" id="ARBA00022777"/>
    </source>
</evidence>
<dbReference type="PANTHER" id="PTHR45646">
    <property type="entry name" value="SERINE/THREONINE-PROTEIN KINASE DOA-RELATED"/>
    <property type="match status" value="1"/>
</dbReference>
<reference evidence="9" key="1">
    <citation type="journal article" date="2014" name="Genome Announc.">
        <title>Genome sequence and annotation of Acremonium chrysogenum, producer of the beta-lactam antibiotic cephalosporin C.</title>
        <authorList>
            <person name="Terfehr D."/>
            <person name="Dahlmann T.A."/>
            <person name="Specht T."/>
            <person name="Zadra I."/>
            <person name="Kuernsteiner H."/>
            <person name="Kueck U."/>
        </authorList>
    </citation>
    <scope>NUCLEOTIDE SEQUENCE [LARGE SCALE GENOMIC DNA]</scope>
    <source>
        <strain evidence="9">ATCC 11550 / CBS 779.69 / DSM 880 / IAM 14645 / JCM 23072 / IMI 49137</strain>
    </source>
</reference>
<dbReference type="SUPFAM" id="SSF56112">
    <property type="entry name" value="Protein kinase-like (PK-like)"/>
    <property type="match status" value="1"/>
</dbReference>
<evidence type="ECO:0000256" key="6">
    <source>
        <dbReference type="PROSITE-ProRule" id="PRU10141"/>
    </source>
</evidence>
<evidence type="ECO:0000256" key="5">
    <source>
        <dbReference type="ARBA" id="ARBA00022840"/>
    </source>
</evidence>
<dbReference type="Pfam" id="PF00069">
    <property type="entry name" value="Pkinase"/>
    <property type="match status" value="2"/>
</dbReference>
<dbReference type="PANTHER" id="PTHR45646:SF11">
    <property type="entry name" value="SERINE_THREONINE-PROTEIN KINASE DOA"/>
    <property type="match status" value="1"/>
</dbReference>
<dbReference type="PROSITE" id="PS50011">
    <property type="entry name" value="PROTEIN_KINASE_DOM"/>
    <property type="match status" value="1"/>
</dbReference>
<evidence type="ECO:0000256" key="1">
    <source>
        <dbReference type="ARBA" id="ARBA00022527"/>
    </source>
</evidence>
<evidence type="ECO:0000259" key="7">
    <source>
        <dbReference type="PROSITE" id="PS50011"/>
    </source>
</evidence>
<dbReference type="InterPro" id="IPR017441">
    <property type="entry name" value="Protein_kinase_ATP_BS"/>
</dbReference>
<feature type="domain" description="Protein kinase" evidence="7">
    <location>
        <begin position="40"/>
        <end position="406"/>
    </location>
</feature>
<dbReference type="InterPro" id="IPR000719">
    <property type="entry name" value="Prot_kinase_dom"/>
</dbReference>
<dbReference type="GO" id="GO:0005634">
    <property type="term" value="C:nucleus"/>
    <property type="evidence" value="ECO:0007669"/>
    <property type="project" value="TreeGrafter"/>
</dbReference>
<keyword evidence="3 6" id="KW-0547">Nucleotide-binding</keyword>
<dbReference type="GO" id="GO:0005524">
    <property type="term" value="F:ATP binding"/>
    <property type="evidence" value="ECO:0007669"/>
    <property type="project" value="UniProtKB-UniRule"/>
</dbReference>
<dbReference type="GO" id="GO:0004674">
    <property type="term" value="F:protein serine/threonine kinase activity"/>
    <property type="evidence" value="ECO:0007669"/>
    <property type="project" value="UniProtKB-KW"/>
</dbReference>
<keyword evidence="2" id="KW-0808">Transferase</keyword>
<dbReference type="Proteomes" id="UP000029964">
    <property type="component" value="Unassembled WGS sequence"/>
</dbReference>
<dbReference type="Gene3D" id="1.10.510.10">
    <property type="entry name" value="Transferase(Phosphotransferase) domain 1"/>
    <property type="match status" value="1"/>
</dbReference>
<dbReference type="PROSITE" id="PS00107">
    <property type="entry name" value="PROTEIN_KINASE_ATP"/>
    <property type="match status" value="1"/>
</dbReference>
<keyword evidence="1" id="KW-0723">Serine/threonine-protein kinase</keyword>
<organism evidence="8 9">
    <name type="scientific">Hapsidospora chrysogenum (strain ATCC 11550 / CBS 779.69 / DSM 880 / IAM 14645 / JCM 23072 / IMI 49137)</name>
    <name type="common">Acremonium chrysogenum</name>
    <dbReference type="NCBI Taxonomy" id="857340"/>
    <lineage>
        <taxon>Eukaryota</taxon>
        <taxon>Fungi</taxon>
        <taxon>Dikarya</taxon>
        <taxon>Ascomycota</taxon>
        <taxon>Pezizomycotina</taxon>
        <taxon>Sordariomycetes</taxon>
        <taxon>Hypocreomycetidae</taxon>
        <taxon>Hypocreales</taxon>
        <taxon>Bionectriaceae</taxon>
        <taxon>Hapsidospora</taxon>
    </lineage>
</organism>
<evidence type="ECO:0000313" key="9">
    <source>
        <dbReference type="Proteomes" id="UP000029964"/>
    </source>
</evidence>
<accession>A0A086SUB7</accession>
<evidence type="ECO:0000256" key="3">
    <source>
        <dbReference type="ARBA" id="ARBA00022741"/>
    </source>
</evidence>
<dbReference type="AlphaFoldDB" id="A0A086SUB7"/>
<keyword evidence="4 8" id="KW-0418">Kinase</keyword>